<sequence length="319" mass="35972">MLLSALYNIFDFVATMISASGPEAGNESGLCRFQAFSLQIFPVADVLWKLAMTWDVFLVVFWQYEPEALRRLEKRYLAAITTITFIPAFVFLFVRNDTRGPLYGSVTVSTAAQKDALMGEVTSSLPRFGAPYLQNGCSTRSYSITHRYGTMPHDRKRQWANILPRLLIAMIFALYIIIVRELFRLRHEWLLTRDDCLVLSSAALPSNDSIIGAILNNTKTPDGINSTICLVPPYVANKRPAPLIRQHSAVSLRKFLPMPILFFVALLATWVTPTIDRIYAFRHPGQEPYGLMLAVAGLGSLRGFWNGVIFLTMQSKSRR</sequence>
<evidence type="ECO:0000256" key="4">
    <source>
        <dbReference type="ARBA" id="ARBA00023136"/>
    </source>
</evidence>
<dbReference type="PANTHER" id="PTHR23112">
    <property type="entry name" value="G PROTEIN-COUPLED RECEPTOR 157-RELATED"/>
    <property type="match status" value="1"/>
</dbReference>
<comment type="subcellular location">
    <subcellularLocation>
        <location evidence="1">Membrane</location>
        <topology evidence="1">Multi-pass membrane protein</topology>
    </subcellularLocation>
</comment>
<evidence type="ECO:0000313" key="7">
    <source>
        <dbReference type="Proteomes" id="UP000256690"/>
    </source>
</evidence>
<evidence type="ECO:0008006" key="8">
    <source>
        <dbReference type="Google" id="ProtNLM"/>
    </source>
</evidence>
<feature type="transmembrane region" description="Helical" evidence="5">
    <location>
        <begin position="162"/>
        <end position="183"/>
    </location>
</feature>
<feature type="transmembrane region" description="Helical" evidence="5">
    <location>
        <begin position="291"/>
        <end position="313"/>
    </location>
</feature>
<reference evidence="6 7" key="1">
    <citation type="journal article" date="2018" name="IMA Fungus">
        <title>IMA Genome-F 9: Draft genome sequence of Annulohypoxylon stygium, Aspergillus mulundensis, Berkeleyomyces basicola (syn. Thielaviopsis basicola), Ceratocystis smalleyi, two Cercospora beticola strains, Coleophoma cylindrospora, Fusarium fracticaudum, Phialophora cf. hyalina, and Morchella septimelata.</title>
        <authorList>
            <person name="Wingfield B.D."/>
            <person name="Bills G.F."/>
            <person name="Dong Y."/>
            <person name="Huang W."/>
            <person name="Nel W.J."/>
            <person name="Swalarsk-Parry B.S."/>
            <person name="Vaghefi N."/>
            <person name="Wilken P.M."/>
            <person name="An Z."/>
            <person name="de Beer Z.W."/>
            <person name="De Vos L."/>
            <person name="Chen L."/>
            <person name="Duong T.A."/>
            <person name="Gao Y."/>
            <person name="Hammerbacher A."/>
            <person name="Kikkert J.R."/>
            <person name="Li Y."/>
            <person name="Li H."/>
            <person name="Li K."/>
            <person name="Li Q."/>
            <person name="Liu X."/>
            <person name="Ma X."/>
            <person name="Naidoo K."/>
            <person name="Pethybridge S.J."/>
            <person name="Sun J."/>
            <person name="Steenkamp E.T."/>
            <person name="van der Nest M.A."/>
            <person name="van Wyk S."/>
            <person name="Wingfield M.J."/>
            <person name="Xiong C."/>
            <person name="Yue Q."/>
            <person name="Zhang X."/>
        </authorList>
    </citation>
    <scope>NUCLEOTIDE SEQUENCE [LARGE SCALE GENOMIC DNA]</scope>
    <source>
        <strain evidence="6 7">DSM 5745</strain>
    </source>
</reference>
<dbReference type="Proteomes" id="UP000256690">
    <property type="component" value="Unassembled WGS sequence"/>
</dbReference>
<dbReference type="GO" id="GO:0004930">
    <property type="term" value="F:G protein-coupled receptor activity"/>
    <property type="evidence" value="ECO:0007669"/>
    <property type="project" value="TreeGrafter"/>
</dbReference>
<dbReference type="STRING" id="1810919.A0A3D8R455"/>
<feature type="transmembrane region" description="Helical" evidence="5">
    <location>
        <begin position="76"/>
        <end position="94"/>
    </location>
</feature>
<keyword evidence="7" id="KW-1185">Reference proteome</keyword>
<evidence type="ECO:0000313" key="6">
    <source>
        <dbReference type="EMBL" id="RDW68711.1"/>
    </source>
</evidence>
<evidence type="ECO:0000256" key="2">
    <source>
        <dbReference type="ARBA" id="ARBA00022692"/>
    </source>
</evidence>
<organism evidence="6 7">
    <name type="scientific">Aspergillus mulundensis</name>
    <dbReference type="NCBI Taxonomy" id="1810919"/>
    <lineage>
        <taxon>Eukaryota</taxon>
        <taxon>Fungi</taxon>
        <taxon>Dikarya</taxon>
        <taxon>Ascomycota</taxon>
        <taxon>Pezizomycotina</taxon>
        <taxon>Eurotiomycetes</taxon>
        <taxon>Eurotiomycetidae</taxon>
        <taxon>Eurotiales</taxon>
        <taxon>Aspergillaceae</taxon>
        <taxon>Aspergillus</taxon>
        <taxon>Aspergillus subgen. Nidulantes</taxon>
    </lineage>
</organism>
<dbReference type="GO" id="GO:0007189">
    <property type="term" value="P:adenylate cyclase-activating G protein-coupled receptor signaling pathway"/>
    <property type="evidence" value="ECO:0007669"/>
    <property type="project" value="TreeGrafter"/>
</dbReference>
<gene>
    <name evidence="6" type="ORF">DSM5745_08471</name>
</gene>
<dbReference type="Gene3D" id="1.20.1070.10">
    <property type="entry name" value="Rhodopsin 7-helix transmembrane proteins"/>
    <property type="match status" value="1"/>
</dbReference>
<keyword evidence="2 5" id="KW-0812">Transmembrane</keyword>
<evidence type="ECO:0000256" key="1">
    <source>
        <dbReference type="ARBA" id="ARBA00004141"/>
    </source>
</evidence>
<dbReference type="AlphaFoldDB" id="A0A3D8R455"/>
<dbReference type="GO" id="GO:0005886">
    <property type="term" value="C:plasma membrane"/>
    <property type="evidence" value="ECO:0007669"/>
    <property type="project" value="TreeGrafter"/>
</dbReference>
<feature type="transmembrane region" description="Helical" evidence="5">
    <location>
        <begin position="255"/>
        <end position="271"/>
    </location>
</feature>
<proteinExistence type="predicted"/>
<dbReference type="RefSeq" id="XP_026600500.1">
    <property type="nucleotide sequence ID" value="XM_026750487.1"/>
</dbReference>
<protein>
    <recommendedName>
        <fullName evidence="8">Glucose receptor Git3 N-terminal domain-containing protein</fullName>
    </recommendedName>
</protein>
<dbReference type="OrthoDB" id="18453at2759"/>
<evidence type="ECO:0000256" key="3">
    <source>
        <dbReference type="ARBA" id="ARBA00022989"/>
    </source>
</evidence>
<dbReference type="GeneID" id="38118841"/>
<name>A0A3D8R455_9EURO</name>
<feature type="transmembrane region" description="Helical" evidence="5">
    <location>
        <begin position="46"/>
        <end position="64"/>
    </location>
</feature>
<accession>A0A3D8R455</accession>
<dbReference type="PANTHER" id="PTHR23112:SF0">
    <property type="entry name" value="TRANSMEMBRANE PROTEIN 116"/>
    <property type="match status" value="1"/>
</dbReference>
<evidence type="ECO:0000256" key="5">
    <source>
        <dbReference type="SAM" id="Phobius"/>
    </source>
</evidence>
<comment type="caution">
    <text evidence="6">The sequence shown here is derived from an EMBL/GenBank/DDBJ whole genome shotgun (WGS) entry which is preliminary data.</text>
</comment>
<keyword evidence="3 5" id="KW-1133">Transmembrane helix</keyword>
<keyword evidence="4 5" id="KW-0472">Membrane</keyword>
<dbReference type="EMBL" id="PVWQ01000011">
    <property type="protein sequence ID" value="RDW68711.1"/>
    <property type="molecule type" value="Genomic_DNA"/>
</dbReference>